<accession>A0A1A8XHL8</accession>
<dbReference type="Proteomes" id="UP000199600">
    <property type="component" value="Unassembled WGS sequence"/>
</dbReference>
<evidence type="ECO:0000313" key="1">
    <source>
        <dbReference type="EMBL" id="SBT04679.1"/>
    </source>
</evidence>
<sequence>MRRTVAPPSALPPTSFARDTPQALARIAVTGLRGLLEETSKVFLKPVVNEVVSYQFTTKDGPAERCEASKREPRDNLDQEIQNGPIHQHQHRITQCTAQPEHVAKLVNDCAATPFFRFAHQQRQGRRCRSGDRRSLHLADKRCKSGGAKCE</sequence>
<dbReference type="EMBL" id="FLQY01000040">
    <property type="protein sequence ID" value="SBT04679.1"/>
    <property type="molecule type" value="Genomic_DNA"/>
</dbReference>
<keyword evidence="2" id="KW-1185">Reference proteome</keyword>
<name>A0A1A8XHL8_9RHOO</name>
<gene>
    <name evidence="1" type="ORF">PROAA_1340007</name>
</gene>
<evidence type="ECO:0000313" key="2">
    <source>
        <dbReference type="Proteomes" id="UP000199600"/>
    </source>
</evidence>
<proteinExistence type="predicted"/>
<protein>
    <submittedName>
        <fullName evidence="1">Uncharacterized protein</fullName>
    </submittedName>
</protein>
<dbReference type="AlphaFoldDB" id="A0A1A8XHL8"/>
<organism evidence="1 2">
    <name type="scientific">Candidatus Propionivibrio aalborgensis</name>
    <dbReference type="NCBI Taxonomy" id="1860101"/>
    <lineage>
        <taxon>Bacteria</taxon>
        <taxon>Pseudomonadati</taxon>
        <taxon>Pseudomonadota</taxon>
        <taxon>Betaproteobacteria</taxon>
        <taxon>Rhodocyclales</taxon>
        <taxon>Rhodocyclaceae</taxon>
        <taxon>Propionivibrio</taxon>
    </lineage>
</organism>
<reference evidence="1 2" key="1">
    <citation type="submission" date="2016-06" db="EMBL/GenBank/DDBJ databases">
        <authorList>
            <person name="Kjaerup R.B."/>
            <person name="Dalgaard T.S."/>
            <person name="Juul-Madsen H.R."/>
        </authorList>
    </citation>
    <scope>NUCLEOTIDE SEQUENCE [LARGE SCALE GENOMIC DNA]</scope>
    <source>
        <strain evidence="1">2</strain>
    </source>
</reference>